<feature type="region of interest" description="Disordered" evidence="1">
    <location>
        <begin position="138"/>
        <end position="177"/>
    </location>
</feature>
<evidence type="ECO:0000313" key="2">
    <source>
        <dbReference type="EMBL" id="CAI3996737.1"/>
    </source>
</evidence>
<evidence type="ECO:0000256" key="1">
    <source>
        <dbReference type="SAM" id="MobiDB-lite"/>
    </source>
</evidence>
<dbReference type="AlphaFoldDB" id="A0A9P1CQM7"/>
<feature type="compositionally biased region" description="Low complexity" evidence="1">
    <location>
        <begin position="51"/>
        <end position="62"/>
    </location>
</feature>
<name>A0A9P1CQM7_9DINO</name>
<feature type="compositionally biased region" description="Acidic residues" evidence="1">
    <location>
        <begin position="24"/>
        <end position="43"/>
    </location>
</feature>
<feature type="region of interest" description="Disordered" evidence="1">
    <location>
        <begin position="1"/>
        <end position="84"/>
    </location>
</feature>
<keyword evidence="4" id="KW-1185">Reference proteome</keyword>
<dbReference type="EMBL" id="CAMXCT010002236">
    <property type="protein sequence ID" value="CAI3996737.1"/>
    <property type="molecule type" value="Genomic_DNA"/>
</dbReference>
<sequence>MSRTTPIVIQLKKRTAPGATPPSEDVEEADAGGEAVENEAPAEGEDRARSNSEASSESSSHSKGNARAKEPTGPVVGGFASVDSPMDLQSLGELFRKLHEEAFARRESGKLLDMEKRNRQAAQNFKEAYGLARSFLEEYGPEGGLPGATASLQGRPDSDAGGSPGLQGPAAPGNQLN</sequence>
<organism evidence="2">
    <name type="scientific">Cladocopium goreaui</name>
    <dbReference type="NCBI Taxonomy" id="2562237"/>
    <lineage>
        <taxon>Eukaryota</taxon>
        <taxon>Sar</taxon>
        <taxon>Alveolata</taxon>
        <taxon>Dinophyceae</taxon>
        <taxon>Suessiales</taxon>
        <taxon>Symbiodiniaceae</taxon>
        <taxon>Cladocopium</taxon>
    </lineage>
</organism>
<evidence type="ECO:0000313" key="3">
    <source>
        <dbReference type="EMBL" id="CAL1150112.1"/>
    </source>
</evidence>
<comment type="caution">
    <text evidence="2">The sequence shown here is derived from an EMBL/GenBank/DDBJ whole genome shotgun (WGS) entry which is preliminary data.</text>
</comment>
<dbReference type="EMBL" id="CAMXCT020002236">
    <property type="protein sequence ID" value="CAL1150112.1"/>
    <property type="molecule type" value="Genomic_DNA"/>
</dbReference>
<evidence type="ECO:0000313" key="4">
    <source>
        <dbReference type="Proteomes" id="UP001152797"/>
    </source>
</evidence>
<reference evidence="3" key="2">
    <citation type="submission" date="2024-04" db="EMBL/GenBank/DDBJ databases">
        <authorList>
            <person name="Chen Y."/>
            <person name="Shah S."/>
            <person name="Dougan E. K."/>
            <person name="Thang M."/>
            <person name="Chan C."/>
        </authorList>
    </citation>
    <scope>NUCLEOTIDE SEQUENCE [LARGE SCALE GENOMIC DNA]</scope>
</reference>
<dbReference type="Proteomes" id="UP001152797">
    <property type="component" value="Unassembled WGS sequence"/>
</dbReference>
<reference evidence="2" key="1">
    <citation type="submission" date="2022-10" db="EMBL/GenBank/DDBJ databases">
        <authorList>
            <person name="Chen Y."/>
            <person name="Dougan E. K."/>
            <person name="Chan C."/>
            <person name="Rhodes N."/>
            <person name="Thang M."/>
        </authorList>
    </citation>
    <scope>NUCLEOTIDE SEQUENCE</scope>
</reference>
<dbReference type="EMBL" id="CAMXCT030002236">
    <property type="protein sequence ID" value="CAL4784049.1"/>
    <property type="molecule type" value="Genomic_DNA"/>
</dbReference>
<protein>
    <submittedName>
        <fullName evidence="2">Uncharacterized protein</fullName>
    </submittedName>
</protein>
<gene>
    <name evidence="2" type="ORF">C1SCF055_LOCUS23185</name>
</gene>
<accession>A0A9P1CQM7</accession>
<proteinExistence type="predicted"/>